<dbReference type="EMBL" id="JAAAID010004260">
    <property type="protein sequence ID" value="KAF9993691.1"/>
    <property type="molecule type" value="Genomic_DNA"/>
</dbReference>
<organism evidence="1 2">
    <name type="scientific">Entomortierella chlamydospora</name>
    <dbReference type="NCBI Taxonomy" id="101097"/>
    <lineage>
        <taxon>Eukaryota</taxon>
        <taxon>Fungi</taxon>
        <taxon>Fungi incertae sedis</taxon>
        <taxon>Mucoromycota</taxon>
        <taxon>Mortierellomycotina</taxon>
        <taxon>Mortierellomycetes</taxon>
        <taxon>Mortierellales</taxon>
        <taxon>Mortierellaceae</taxon>
        <taxon>Entomortierella</taxon>
    </lineage>
</organism>
<evidence type="ECO:0000313" key="2">
    <source>
        <dbReference type="Proteomes" id="UP000703661"/>
    </source>
</evidence>
<name>A0A9P6MDG6_9FUNG</name>
<reference evidence="1" key="1">
    <citation type="journal article" date="2020" name="Fungal Divers.">
        <title>Resolving the Mortierellaceae phylogeny through synthesis of multi-gene phylogenetics and phylogenomics.</title>
        <authorList>
            <person name="Vandepol N."/>
            <person name="Liber J."/>
            <person name="Desiro A."/>
            <person name="Na H."/>
            <person name="Kennedy M."/>
            <person name="Barry K."/>
            <person name="Grigoriev I.V."/>
            <person name="Miller A.N."/>
            <person name="O'Donnell K."/>
            <person name="Stajich J.E."/>
            <person name="Bonito G."/>
        </authorList>
    </citation>
    <scope>NUCLEOTIDE SEQUENCE</scope>
    <source>
        <strain evidence="1">NRRL 2769</strain>
    </source>
</reference>
<accession>A0A9P6MDG6</accession>
<gene>
    <name evidence="1" type="ORF">BGZ80_008058</name>
</gene>
<sequence>MYSVKLFCGRQQVMKLCGPMNNLEAKQRLTCNVVGNICFEFYCDKQMPDMIEEASGHEFRTKGVLECFVRRLIRPAHSFPPQRGGPNQKHDSM</sequence>
<keyword evidence="2" id="KW-1185">Reference proteome</keyword>
<dbReference type="AlphaFoldDB" id="A0A9P6MDG6"/>
<comment type="caution">
    <text evidence="1">The sequence shown here is derived from an EMBL/GenBank/DDBJ whole genome shotgun (WGS) entry which is preliminary data.</text>
</comment>
<protein>
    <submittedName>
        <fullName evidence="1">Uncharacterized protein</fullName>
    </submittedName>
</protein>
<evidence type="ECO:0000313" key="1">
    <source>
        <dbReference type="EMBL" id="KAF9993691.1"/>
    </source>
</evidence>
<proteinExistence type="predicted"/>
<dbReference type="Proteomes" id="UP000703661">
    <property type="component" value="Unassembled WGS sequence"/>
</dbReference>